<name>A0A090WXX2_9FLAO</name>
<evidence type="ECO:0000313" key="2">
    <source>
        <dbReference type="Proteomes" id="UP000029643"/>
    </source>
</evidence>
<reference evidence="1" key="1">
    <citation type="journal article" date="2014" name="Genome Announc.">
        <title>Draft Genome Sequences of Marine Flavobacterium Algibacter lectus Strains SS8 and NR4.</title>
        <authorList>
            <person name="Takatani N."/>
            <person name="Nakanishi M."/>
            <person name="Meirelles P."/>
            <person name="Mino S."/>
            <person name="Suda W."/>
            <person name="Oshima K."/>
            <person name="Hattori M."/>
            <person name="Ohkuma M."/>
            <person name="Hosokawa M."/>
            <person name="Miyashita K."/>
            <person name="Thompson F.L."/>
            <person name="Niwa A."/>
            <person name="Sawabe T."/>
            <person name="Sawabe T."/>
        </authorList>
    </citation>
    <scope>NUCLEOTIDE SEQUENCE [LARGE SCALE GENOMIC DNA]</scope>
    <source>
        <strain evidence="1">JCM 19274</strain>
    </source>
</reference>
<organism evidence="1 2">
    <name type="scientific">Algibacter lectus</name>
    <dbReference type="NCBI Taxonomy" id="221126"/>
    <lineage>
        <taxon>Bacteria</taxon>
        <taxon>Pseudomonadati</taxon>
        <taxon>Bacteroidota</taxon>
        <taxon>Flavobacteriia</taxon>
        <taxon>Flavobacteriales</taxon>
        <taxon>Flavobacteriaceae</taxon>
        <taxon>Algibacter</taxon>
    </lineage>
</organism>
<keyword evidence="1" id="KW-0808">Transferase</keyword>
<dbReference type="Gene3D" id="3.90.550.10">
    <property type="entry name" value="Spore Coat Polysaccharide Biosynthesis Protein SpsA, Chain A"/>
    <property type="match status" value="1"/>
</dbReference>
<dbReference type="GO" id="GO:0016740">
    <property type="term" value="F:transferase activity"/>
    <property type="evidence" value="ECO:0007669"/>
    <property type="project" value="UniProtKB-KW"/>
</dbReference>
<sequence length="295" mass="34077">MQISFLIVTKNRPEDLALTLNKLKLLIDLSIHEVLVFIDGCSKTEAIISDFNWVNWTNSRESLSASPARATLYKKAKGHIFIGLDDDAHPLSSDFILTVETTFNNNAHLGIIAFQEVRGLFTSDQSALQHSKDLESYFTSDFVGCGFAIKKEVYQATNGFPIWIDIYGGEEPAVALEVLDLGYTILYQPSIKVNHRVDVIQRKLQGRNYFRFEHQLKNTLRYYLVYYPKPVRKVVKTLWHNFKKYALKDWTYFKAFIKVFFSTLFKLPSILKYRQPVKAETINNKLNLKPLNYSA</sequence>
<dbReference type="SUPFAM" id="SSF53448">
    <property type="entry name" value="Nucleotide-diphospho-sugar transferases"/>
    <property type="match status" value="1"/>
</dbReference>
<dbReference type="CDD" id="cd00761">
    <property type="entry name" value="Glyco_tranf_GTA_type"/>
    <property type="match status" value="1"/>
</dbReference>
<accession>A0A090WXX2</accession>
<dbReference type="RefSeq" id="WP_042500229.1">
    <property type="nucleotide sequence ID" value="NZ_BBNU01000018.1"/>
</dbReference>
<proteinExistence type="predicted"/>
<dbReference type="Proteomes" id="UP000029643">
    <property type="component" value="Unassembled WGS sequence"/>
</dbReference>
<comment type="caution">
    <text evidence="1">The sequence shown here is derived from an EMBL/GenBank/DDBJ whole genome shotgun (WGS) entry which is preliminary data.</text>
</comment>
<dbReference type="AlphaFoldDB" id="A0A090WXX2"/>
<dbReference type="EMBL" id="BBNU01000018">
    <property type="protein sequence ID" value="GAL81821.1"/>
    <property type="molecule type" value="Genomic_DNA"/>
</dbReference>
<dbReference type="InterPro" id="IPR029044">
    <property type="entry name" value="Nucleotide-diphossugar_trans"/>
</dbReference>
<evidence type="ECO:0000313" key="1">
    <source>
        <dbReference type="EMBL" id="GAL81821.1"/>
    </source>
</evidence>
<protein>
    <submittedName>
        <fullName evidence="1">Putative transferase</fullName>
    </submittedName>
</protein>
<gene>
    <name evidence="1" type="ORF">JCM19274_380</name>
</gene>